<dbReference type="PANTHER" id="PTHR13318">
    <property type="entry name" value="PARTNER OF PAIRED, ISOFORM B-RELATED"/>
    <property type="match status" value="1"/>
</dbReference>
<accession>A0A1E4S6G7</accession>
<keyword evidence="6" id="KW-1185">Reference proteome</keyword>
<evidence type="ECO:0000313" key="4">
    <source>
        <dbReference type="EMBL" id="ODV75111.1"/>
    </source>
</evidence>
<name>A0A0H5C3N2_CYBJN</name>
<dbReference type="Pfam" id="PF23550">
    <property type="entry name" value="zf_Tbcl_Rhp7"/>
    <property type="match status" value="1"/>
</dbReference>
<dbReference type="GO" id="GO:0019005">
    <property type="term" value="C:SCF ubiquitin ligase complex"/>
    <property type="evidence" value="ECO:0007669"/>
    <property type="project" value="TreeGrafter"/>
</dbReference>
<protein>
    <submittedName>
        <fullName evidence="4">DNA repair protein</fullName>
    </submittedName>
    <submittedName>
        <fullName evidence="3">RAD7 protein</fullName>
    </submittedName>
</protein>
<dbReference type="SMART" id="SM00367">
    <property type="entry name" value="LRR_CC"/>
    <property type="match status" value="5"/>
</dbReference>
<dbReference type="Proteomes" id="UP000038830">
    <property type="component" value="Unassembled WGS sequence"/>
</dbReference>
<dbReference type="InterPro" id="IPR006553">
    <property type="entry name" value="Leu-rich_rpt_Cys-con_subtyp"/>
</dbReference>
<dbReference type="EMBL" id="CDQK01000003">
    <property type="protein sequence ID" value="CEP22297.1"/>
    <property type="molecule type" value="Genomic_DNA"/>
</dbReference>
<feature type="region of interest" description="Disordered" evidence="1">
    <location>
        <begin position="38"/>
        <end position="76"/>
    </location>
</feature>
<reference evidence="3" key="1">
    <citation type="submission" date="2014-12" db="EMBL/GenBank/DDBJ databases">
        <authorList>
            <person name="Jaenicke S."/>
        </authorList>
    </citation>
    <scope>NUCLEOTIDE SEQUENCE [LARGE SCALE GENOMIC DNA]</scope>
    <source>
        <strain evidence="3">CBS1600</strain>
    </source>
</reference>
<evidence type="ECO:0000313" key="6">
    <source>
        <dbReference type="Proteomes" id="UP000094389"/>
    </source>
</evidence>
<feature type="compositionally biased region" description="Acidic residues" evidence="1">
    <location>
        <begin position="59"/>
        <end position="76"/>
    </location>
</feature>
<feature type="region of interest" description="Disordered" evidence="1">
    <location>
        <begin position="108"/>
        <end position="137"/>
    </location>
</feature>
<feature type="compositionally biased region" description="Basic and acidic residues" evidence="1">
    <location>
        <begin position="44"/>
        <end position="56"/>
    </location>
</feature>
<dbReference type="SUPFAM" id="SSF52047">
    <property type="entry name" value="RNI-like"/>
    <property type="match status" value="1"/>
</dbReference>
<evidence type="ECO:0000259" key="2">
    <source>
        <dbReference type="Pfam" id="PF23550"/>
    </source>
</evidence>
<dbReference type="InterPro" id="IPR032675">
    <property type="entry name" value="LRR_dom_sf"/>
</dbReference>
<dbReference type="RefSeq" id="XP_020072150.1">
    <property type="nucleotide sequence ID" value="XM_020214254.1"/>
</dbReference>
<dbReference type="OrthoDB" id="1924287at2759"/>
<dbReference type="GO" id="GO:0031146">
    <property type="term" value="P:SCF-dependent proteasomal ubiquitin-dependent protein catabolic process"/>
    <property type="evidence" value="ECO:0007669"/>
    <property type="project" value="TreeGrafter"/>
</dbReference>
<dbReference type="Gene3D" id="3.80.10.10">
    <property type="entry name" value="Ribonuclease Inhibitor"/>
    <property type="match status" value="1"/>
</dbReference>
<dbReference type="InterPro" id="IPR056451">
    <property type="entry name" value="Znf_Tbcl_Rhp7"/>
</dbReference>
<reference evidence="4 6" key="3">
    <citation type="journal article" date="2016" name="Proc. Natl. Acad. Sci. U.S.A.">
        <title>Comparative genomics of biotechnologically important yeasts.</title>
        <authorList>
            <person name="Riley R."/>
            <person name="Haridas S."/>
            <person name="Wolfe K.H."/>
            <person name="Lopes M.R."/>
            <person name="Hittinger C.T."/>
            <person name="Goeker M."/>
            <person name="Salamov A.A."/>
            <person name="Wisecaver J.H."/>
            <person name="Long T.M."/>
            <person name="Calvey C.H."/>
            <person name="Aerts A.L."/>
            <person name="Barry K.W."/>
            <person name="Choi C."/>
            <person name="Clum A."/>
            <person name="Coughlan A.Y."/>
            <person name="Deshpande S."/>
            <person name="Douglass A.P."/>
            <person name="Hanson S.J."/>
            <person name="Klenk H.-P."/>
            <person name="LaButti K.M."/>
            <person name="Lapidus A."/>
            <person name="Lindquist E.A."/>
            <person name="Lipzen A.M."/>
            <person name="Meier-Kolthoff J.P."/>
            <person name="Ohm R.A."/>
            <person name="Otillar R.P."/>
            <person name="Pangilinan J.L."/>
            <person name="Peng Y."/>
            <person name="Rokas A."/>
            <person name="Rosa C.A."/>
            <person name="Scheuner C."/>
            <person name="Sibirny A.A."/>
            <person name="Slot J.C."/>
            <person name="Stielow J.B."/>
            <person name="Sun H."/>
            <person name="Kurtzman C.P."/>
            <person name="Blackwell M."/>
            <person name="Grigoriev I.V."/>
            <person name="Jeffries T.W."/>
        </authorList>
    </citation>
    <scope>NUCLEOTIDE SEQUENCE [LARGE SCALE GENOMIC DNA]</scope>
    <source>
        <strain evidence="6">ATCC 18201 / CBS 1600 / BCRC 20928 / JCM 3617 / NBRC 0987 / NRRL Y-1542</strain>
        <strain evidence="4">NRRL Y-1542</strain>
    </source>
</reference>
<dbReference type="GeneID" id="30988650"/>
<dbReference type="AlphaFoldDB" id="A0A0H5C3N2"/>
<feature type="compositionally biased region" description="Acidic residues" evidence="1">
    <location>
        <begin position="118"/>
        <end position="134"/>
    </location>
</feature>
<evidence type="ECO:0000313" key="5">
    <source>
        <dbReference type="Proteomes" id="UP000038830"/>
    </source>
</evidence>
<gene>
    <name evidence="3" type="primary">RAD7</name>
    <name evidence="3" type="ORF">BN1211_2613</name>
    <name evidence="4" type="ORF">CYBJADRAFT_165874</name>
</gene>
<evidence type="ECO:0000313" key="3">
    <source>
        <dbReference type="EMBL" id="CEP22297.1"/>
    </source>
</evidence>
<accession>A0A0H5C3N2</accession>
<dbReference type="Proteomes" id="UP000094389">
    <property type="component" value="Unassembled WGS sequence"/>
</dbReference>
<proteinExistence type="predicted"/>
<dbReference type="STRING" id="983966.A0A0H5C3N2"/>
<dbReference type="SMR" id="A0A0H5C3N2"/>
<dbReference type="OMA" id="ACRHISR"/>
<dbReference type="PANTHER" id="PTHR13318:SF281">
    <property type="entry name" value="F-BOX DOMAIN-CONTAINING PROTEIN"/>
    <property type="match status" value="1"/>
</dbReference>
<sequence length="598" mass="67045">MSRRPLKYRSDTSSEGAPVREASAIRGPNSALTEFLRQQGISAEDIRRRHLERINGEEQGGEGEEDGGEGGGEDGEALLEAVEEGDTVRNAADEQMAQEELEIRIASRRKRRAAAGKDDEDEYTDSETEDGIDNDGDRVTHTRRKIVGESEKCAHCFNDFVVNVYSKISESGGYLCPDCTKRQLDKERAIKKNQLISRKKRQRLAVALLDRQDVKFPSLLDLAIKKVTERIYDVEDLGDIGDVNMKKIAKILCRNRSLDDNTVKLFLNTHLSKLEFWDCSGLTSKSYNQIAAYCPNLQELTLLMCGRLHNDNLNYFSTNLSKLTKLDLDGPFLINDATWKNFFNTVGDRLTSFKIGNTHRFSDDSFLTLMDKCGANLKSLKLSRLDGIKKKESYDVMPAYLTKLQELEISYPQHEDLVDDTLLINLMSINGESLSTLILDGCSGLTDDFLINGIRPFGGSLRHISLQLLDQITSEGFVGLFHGWSDNYGLNEVYLRKCFSLGDEGIVEMLLHSGSSLVELSINSIKDLTALTFQIMKCANLTYLDAGFVRCIDDEVLELIGKNCPQLRVMDCYGNNRCTSNAVIREGLKVIGRQSDTV</sequence>
<feature type="region of interest" description="Disordered" evidence="1">
    <location>
        <begin position="1"/>
        <end position="26"/>
    </location>
</feature>
<reference evidence="5" key="2">
    <citation type="journal article" date="2015" name="J. Biotechnol.">
        <title>The structure of the Cyberlindnera jadinii genome and its relation to Candida utilis analyzed by the occurrence of single nucleotide polymorphisms.</title>
        <authorList>
            <person name="Rupp O."/>
            <person name="Brinkrolf K."/>
            <person name="Buerth C."/>
            <person name="Kunigo M."/>
            <person name="Schneider J."/>
            <person name="Jaenicke S."/>
            <person name="Goesmann A."/>
            <person name="Puehler A."/>
            <person name="Jaeger K.-E."/>
            <person name="Ernst J.F."/>
        </authorList>
    </citation>
    <scope>NUCLEOTIDE SEQUENCE [LARGE SCALE GENOMIC DNA]</scope>
    <source>
        <strain evidence="5">ATCC 18201 / CBS 1600 / BCRC 20928 / JCM 3617 / NBRC 0987 / NRRL Y-1542</strain>
    </source>
</reference>
<dbReference type="EMBL" id="KV453926">
    <property type="protein sequence ID" value="ODV75111.1"/>
    <property type="molecule type" value="Genomic_DNA"/>
</dbReference>
<organism evidence="3 5">
    <name type="scientific">Cyberlindnera jadinii (strain ATCC 18201 / CBS 1600 / BCRC 20928 / JCM 3617 / NBRC 0987 / NRRL Y-1542)</name>
    <name type="common">Torula yeast</name>
    <name type="synonym">Candida utilis</name>
    <dbReference type="NCBI Taxonomy" id="983966"/>
    <lineage>
        <taxon>Eukaryota</taxon>
        <taxon>Fungi</taxon>
        <taxon>Dikarya</taxon>
        <taxon>Ascomycota</taxon>
        <taxon>Saccharomycotina</taxon>
        <taxon>Saccharomycetes</taxon>
        <taxon>Phaffomycetales</taxon>
        <taxon>Phaffomycetaceae</taxon>
        <taxon>Cyberlindnera</taxon>
    </lineage>
</organism>
<evidence type="ECO:0000256" key="1">
    <source>
        <dbReference type="SAM" id="MobiDB-lite"/>
    </source>
</evidence>
<feature type="domain" description="DNA repair protein rhp7 treble clef" evidence="2">
    <location>
        <begin position="147"/>
        <end position="183"/>
    </location>
</feature>